<dbReference type="InterPro" id="IPR004527">
    <property type="entry name" value="Glu-tRNA-ligase_bac/mito"/>
</dbReference>
<evidence type="ECO:0000256" key="4">
    <source>
        <dbReference type="ARBA" id="ARBA00022840"/>
    </source>
</evidence>
<keyword evidence="3 7" id="KW-0547">Nucleotide-binding</keyword>
<evidence type="ECO:0000259" key="8">
    <source>
        <dbReference type="Pfam" id="PF00749"/>
    </source>
</evidence>
<keyword evidence="4 7" id="KW-0067">ATP-binding</keyword>
<dbReference type="Gene3D" id="3.40.50.620">
    <property type="entry name" value="HUPs"/>
    <property type="match status" value="1"/>
</dbReference>
<dbReference type="EC" id="6.1.1.17" evidence="7"/>
<evidence type="ECO:0000256" key="7">
    <source>
        <dbReference type="HAMAP-Rule" id="MF_00022"/>
    </source>
</evidence>
<dbReference type="GO" id="GO:0004818">
    <property type="term" value="F:glutamate-tRNA ligase activity"/>
    <property type="evidence" value="ECO:0007669"/>
    <property type="project" value="UniProtKB-EC"/>
</dbReference>
<feature type="binding site" evidence="7">
    <location>
        <position position="297"/>
    </location>
    <ligand>
        <name>ATP</name>
        <dbReference type="ChEBI" id="CHEBI:30616"/>
    </ligand>
</feature>
<evidence type="ECO:0000256" key="3">
    <source>
        <dbReference type="ARBA" id="ARBA00022741"/>
    </source>
</evidence>
<evidence type="ECO:0000256" key="1">
    <source>
        <dbReference type="ARBA" id="ARBA00007894"/>
    </source>
</evidence>
<proteinExistence type="inferred from homology"/>
<dbReference type="EMBL" id="JBBMFA010000116">
    <property type="protein sequence ID" value="MEQ2521805.1"/>
    <property type="molecule type" value="Genomic_DNA"/>
</dbReference>
<keyword evidence="7" id="KW-0963">Cytoplasm</keyword>
<comment type="function">
    <text evidence="7">Catalyzes the attachment of glutamate to tRNA(Glu) in a two-step reaction: glutamate is first activated by ATP to form Glu-AMP and then transferred to the acceptor end of tRNA(Glu).</text>
</comment>
<protein>
    <recommendedName>
        <fullName evidence="7">Glutamate--tRNA ligase</fullName>
        <ecNumber evidence="7">6.1.1.17</ecNumber>
    </recommendedName>
    <alternativeName>
        <fullName evidence="7">Glutamyl-tRNA synthetase</fullName>
        <shortName evidence="7">GluRS</shortName>
    </alternativeName>
</protein>
<feature type="domain" description="Glutamyl/glutaminyl-tRNA synthetase class Ib catalytic" evidence="8">
    <location>
        <begin position="35"/>
        <end position="324"/>
    </location>
</feature>
<dbReference type="RefSeq" id="WP_349217280.1">
    <property type="nucleotide sequence ID" value="NZ_JBBMFA010000116.1"/>
</dbReference>
<dbReference type="SUPFAM" id="SSF48163">
    <property type="entry name" value="An anticodon-binding domain of class I aminoacyl-tRNA synthetases"/>
    <property type="match status" value="1"/>
</dbReference>
<dbReference type="InterPro" id="IPR014729">
    <property type="entry name" value="Rossmann-like_a/b/a_fold"/>
</dbReference>
<evidence type="ECO:0000256" key="2">
    <source>
        <dbReference type="ARBA" id="ARBA00022598"/>
    </source>
</evidence>
<evidence type="ECO:0000313" key="9">
    <source>
        <dbReference type="EMBL" id="MEQ2521805.1"/>
    </source>
</evidence>
<comment type="similarity">
    <text evidence="1 7">Belongs to the class-I aminoacyl-tRNA synthetase family. Glutamate--tRNA ligase type 1 subfamily.</text>
</comment>
<name>A0ABV1GJ06_9FIRM</name>
<evidence type="ECO:0000313" key="10">
    <source>
        <dbReference type="Proteomes" id="UP001477672"/>
    </source>
</evidence>
<reference evidence="9 10" key="1">
    <citation type="submission" date="2024-03" db="EMBL/GenBank/DDBJ databases">
        <title>Human intestinal bacterial collection.</title>
        <authorList>
            <person name="Pauvert C."/>
            <person name="Hitch T.C.A."/>
            <person name="Clavel T."/>
        </authorList>
    </citation>
    <scope>NUCLEOTIDE SEQUENCE [LARGE SCALE GENOMIC DNA]</scope>
    <source>
        <strain evidence="9 10">CLA-JM-H11</strain>
    </source>
</reference>
<organism evidence="9 10">
    <name type="scientific">Ruthenibacterium intestinale</name>
    <dbReference type="NCBI Taxonomy" id="3133163"/>
    <lineage>
        <taxon>Bacteria</taxon>
        <taxon>Bacillati</taxon>
        <taxon>Bacillota</taxon>
        <taxon>Clostridia</taxon>
        <taxon>Eubacteriales</taxon>
        <taxon>Oscillospiraceae</taxon>
        <taxon>Ruthenibacterium</taxon>
    </lineage>
</organism>
<comment type="subcellular location">
    <subcellularLocation>
        <location evidence="7">Cytoplasm</location>
    </subcellularLocation>
</comment>
<keyword evidence="2 7" id="KW-0436">Ligase</keyword>
<dbReference type="NCBIfam" id="TIGR00464">
    <property type="entry name" value="gltX_bact"/>
    <property type="match status" value="1"/>
</dbReference>
<dbReference type="Proteomes" id="UP001477672">
    <property type="component" value="Unassembled WGS sequence"/>
</dbReference>
<dbReference type="InterPro" id="IPR020058">
    <property type="entry name" value="Glu/Gln-tRNA-synth_Ib_cat-dom"/>
</dbReference>
<dbReference type="PRINTS" id="PR00987">
    <property type="entry name" value="TRNASYNTHGLU"/>
</dbReference>
<dbReference type="Pfam" id="PF00749">
    <property type="entry name" value="tRNA-synt_1c"/>
    <property type="match status" value="1"/>
</dbReference>
<keyword evidence="10" id="KW-1185">Reference proteome</keyword>
<sequence>MDHAQLAQLMFPHTEHDVDYYLNKYGPRDLPEGAIVTRYAPSPTGFIHMGALYASFVSRTFAKQTGGVFYLRIEDTDTKRTVDNGIQLIIDDLKKFGVVFDEGPVSQTEAVGDYGPYIQTQRKEIYDTFVKHLVAQGKAYPCFCTPEELEAIRAQQEREKEPIIGYWGKYAKYRELDPAEAARRIESGEPYVVRLKSFGDPTRKETFRDEIKGKLTVPENCLDIVIMKGDGFPTYHFAHFVDDTLMRTTHVIRGDEWIASLPIHLQLFRTFGFQPPKYAHIAPLMKTEDGSTRKLSKRKDPECAISYYFEIGMPTESILLYLATICNSDFEDWFMKNPGAKIEDFTFRFNHIGKAGAIYDLAKLYNISKGFVSRMKAQELYDRSAPFLKEYDPAFYELYSRDEAYSVAALNIDREKPKPRKDIAVYGDIKAQIWYLYDELFHSPWQDNSIIDTAILSDYFANVYDPADDSAAWMEKVKAFAPKHGYAADVKEYKKNPDQYKGHFGAICGMLRYLVTSQTNSPDLYSILHLLGGQRVLARWNAYQEWAK</sequence>
<feature type="short sequence motif" description="'HIGH' region" evidence="7">
    <location>
        <begin position="41"/>
        <end position="51"/>
    </location>
</feature>
<gene>
    <name evidence="7 9" type="primary">gltX</name>
    <name evidence="9" type="ORF">WMO24_15415</name>
</gene>
<comment type="caution">
    <text evidence="7">Lacks conserved residue(s) required for the propagation of feature annotation.</text>
</comment>
<dbReference type="InterPro" id="IPR020751">
    <property type="entry name" value="aa-tRNA-synth_I_codon-bd_sub2"/>
</dbReference>
<dbReference type="InterPro" id="IPR049940">
    <property type="entry name" value="GluQ/Sye"/>
</dbReference>
<dbReference type="PANTHER" id="PTHR43311:SF2">
    <property type="entry name" value="GLUTAMATE--TRNA LIGASE, MITOCHONDRIAL-RELATED"/>
    <property type="match status" value="1"/>
</dbReference>
<dbReference type="PANTHER" id="PTHR43311">
    <property type="entry name" value="GLUTAMATE--TRNA LIGASE"/>
    <property type="match status" value="1"/>
</dbReference>
<accession>A0ABV1GJ06</accession>
<evidence type="ECO:0000256" key="6">
    <source>
        <dbReference type="ARBA" id="ARBA00023146"/>
    </source>
</evidence>
<dbReference type="InterPro" id="IPR008925">
    <property type="entry name" value="aa_tRNA-synth_I_cd-bd_sf"/>
</dbReference>
<dbReference type="InterPro" id="IPR000924">
    <property type="entry name" value="Glu/Gln-tRNA-synth"/>
</dbReference>
<feature type="short sequence motif" description="'KMSKS' region" evidence="7">
    <location>
        <begin position="294"/>
        <end position="298"/>
    </location>
</feature>
<keyword evidence="6 7" id="KW-0030">Aminoacyl-tRNA synthetase</keyword>
<comment type="caution">
    <text evidence="9">The sequence shown here is derived from an EMBL/GenBank/DDBJ whole genome shotgun (WGS) entry which is preliminary data.</text>
</comment>
<dbReference type="Gene3D" id="1.10.10.350">
    <property type="match status" value="1"/>
</dbReference>
<dbReference type="SUPFAM" id="SSF52374">
    <property type="entry name" value="Nucleotidylyl transferase"/>
    <property type="match status" value="1"/>
</dbReference>
<comment type="catalytic activity">
    <reaction evidence="7">
        <text>tRNA(Glu) + L-glutamate + ATP = L-glutamyl-tRNA(Glu) + AMP + diphosphate</text>
        <dbReference type="Rhea" id="RHEA:23540"/>
        <dbReference type="Rhea" id="RHEA-COMP:9663"/>
        <dbReference type="Rhea" id="RHEA-COMP:9680"/>
        <dbReference type="ChEBI" id="CHEBI:29985"/>
        <dbReference type="ChEBI" id="CHEBI:30616"/>
        <dbReference type="ChEBI" id="CHEBI:33019"/>
        <dbReference type="ChEBI" id="CHEBI:78442"/>
        <dbReference type="ChEBI" id="CHEBI:78520"/>
        <dbReference type="ChEBI" id="CHEBI:456215"/>
        <dbReference type="EC" id="6.1.1.17"/>
    </reaction>
</comment>
<keyword evidence="5 7" id="KW-0648">Protein biosynthesis</keyword>
<comment type="subunit">
    <text evidence="7">Monomer.</text>
</comment>
<evidence type="ECO:0000256" key="5">
    <source>
        <dbReference type="ARBA" id="ARBA00022917"/>
    </source>
</evidence>
<dbReference type="HAMAP" id="MF_00022">
    <property type="entry name" value="Glu_tRNA_synth_type1"/>
    <property type="match status" value="1"/>
</dbReference>